<dbReference type="Gene3D" id="1.10.533.10">
    <property type="entry name" value="Death Domain, Fas"/>
    <property type="match status" value="1"/>
</dbReference>
<dbReference type="AlphaFoldDB" id="A0A195C8C0"/>
<evidence type="ECO:0000313" key="3">
    <source>
        <dbReference type="Proteomes" id="UP000078542"/>
    </source>
</evidence>
<dbReference type="PROSITE" id="PS50209">
    <property type="entry name" value="CARD"/>
    <property type="match status" value="1"/>
</dbReference>
<accession>A0A195C8C0</accession>
<name>A0A195C8C0_9HYME</name>
<dbReference type="InterPro" id="IPR001315">
    <property type="entry name" value="CARD"/>
</dbReference>
<dbReference type="InterPro" id="IPR036322">
    <property type="entry name" value="WD40_repeat_dom_sf"/>
</dbReference>
<dbReference type="InterPro" id="IPR015943">
    <property type="entry name" value="WD40/YVTN_repeat-like_dom_sf"/>
</dbReference>
<dbReference type="SUPFAM" id="SSF50978">
    <property type="entry name" value="WD40 repeat-like"/>
    <property type="match status" value="1"/>
</dbReference>
<dbReference type="InterPro" id="IPR011029">
    <property type="entry name" value="DEATH-like_dom_sf"/>
</dbReference>
<dbReference type="EMBL" id="KQ978219">
    <property type="protein sequence ID" value="KYM96416.1"/>
    <property type="molecule type" value="Genomic_DNA"/>
</dbReference>
<reference evidence="2 3" key="1">
    <citation type="submission" date="2016-03" db="EMBL/GenBank/DDBJ databases">
        <title>Cyphomyrmex costatus WGS genome.</title>
        <authorList>
            <person name="Nygaard S."/>
            <person name="Hu H."/>
            <person name="Boomsma J."/>
            <person name="Zhang G."/>
        </authorList>
    </citation>
    <scope>NUCLEOTIDE SEQUENCE [LARGE SCALE GENOMIC DNA]</scope>
    <source>
        <strain evidence="2">MS0001</strain>
        <tissue evidence="2">Whole body</tissue>
    </source>
</reference>
<keyword evidence="3" id="KW-1185">Reference proteome</keyword>
<evidence type="ECO:0000313" key="2">
    <source>
        <dbReference type="EMBL" id="KYM96416.1"/>
    </source>
</evidence>
<dbReference type="Gene3D" id="2.130.10.10">
    <property type="entry name" value="YVTN repeat-like/Quinoprotein amine dehydrogenase"/>
    <property type="match status" value="1"/>
</dbReference>
<feature type="domain" description="CARD" evidence="1">
    <location>
        <begin position="1"/>
        <end position="64"/>
    </location>
</feature>
<dbReference type="GO" id="GO:0042981">
    <property type="term" value="P:regulation of apoptotic process"/>
    <property type="evidence" value="ECO:0007669"/>
    <property type="project" value="InterPro"/>
</dbReference>
<dbReference type="SUPFAM" id="SSF47986">
    <property type="entry name" value="DEATH domain"/>
    <property type="match status" value="1"/>
</dbReference>
<evidence type="ECO:0000259" key="1">
    <source>
        <dbReference type="PROSITE" id="PS50209"/>
    </source>
</evidence>
<proteinExistence type="predicted"/>
<sequence>MEKLHKDILSRLRKKIIDDLDVDNDIIQPLRNEYILTEDHIRKIYIGVSKEERAGKLLDILPLKCLFDAIVSDDEKDIIVKENYSEKNITVLYGEDVITETGVIKGIISNLQLSPDANTAMYVLDNKIIELISLKNGVIFKIFEEDKPIQFAKIIHRFNYNTILCKEENDDLKVCILNSKKIIHNTYVIDDEYIMIVMQNGIIALLCIRMNWRLISQIDLSNLFSSITFSCLSCNQKYLAILNELHHLILLYINYGNFYGSTTETEQFYHTYSFPQKAICCDISKNERYIAVGFESGQISIIDIQKWMEINRLFFHASPIIQLYWAPVTINVPILLSLTNDELIWWNVALTKTTKKNTRSRMGRSTSVPSFSSNSFWDLQVPNSRSIDAGVSEIQDEMISSTSNSNYTVNSVNRYWENKKGKNPERPELLTVVALPSSRDPKVCISPDFTKFVMVDMYGSVNTFKLIDESIN</sequence>
<organism evidence="2 3">
    <name type="scientific">Cyphomyrmex costatus</name>
    <dbReference type="NCBI Taxonomy" id="456900"/>
    <lineage>
        <taxon>Eukaryota</taxon>
        <taxon>Metazoa</taxon>
        <taxon>Ecdysozoa</taxon>
        <taxon>Arthropoda</taxon>
        <taxon>Hexapoda</taxon>
        <taxon>Insecta</taxon>
        <taxon>Pterygota</taxon>
        <taxon>Neoptera</taxon>
        <taxon>Endopterygota</taxon>
        <taxon>Hymenoptera</taxon>
        <taxon>Apocrita</taxon>
        <taxon>Aculeata</taxon>
        <taxon>Formicoidea</taxon>
        <taxon>Formicidae</taxon>
        <taxon>Myrmicinae</taxon>
        <taxon>Cyphomyrmex</taxon>
    </lineage>
</organism>
<dbReference type="STRING" id="456900.A0A195C8C0"/>
<protein>
    <recommendedName>
        <fullName evidence="1">CARD domain-containing protein</fullName>
    </recommendedName>
</protein>
<gene>
    <name evidence="2" type="ORF">ALC62_12922</name>
</gene>
<dbReference type="Proteomes" id="UP000078542">
    <property type="component" value="Unassembled WGS sequence"/>
</dbReference>